<evidence type="ECO:0000256" key="4">
    <source>
        <dbReference type="SAM" id="MobiDB-lite"/>
    </source>
</evidence>
<comment type="caution">
    <text evidence="6">The sequence shown here is derived from an EMBL/GenBank/DDBJ whole genome shotgun (WGS) entry which is preliminary data.</text>
</comment>
<keyword evidence="7" id="KW-1185">Reference proteome</keyword>
<evidence type="ECO:0000313" key="7">
    <source>
        <dbReference type="Proteomes" id="UP000286746"/>
    </source>
</evidence>
<dbReference type="Proteomes" id="UP000286746">
    <property type="component" value="Unassembled WGS sequence"/>
</dbReference>
<accession>A0A401W9N2</accession>
<dbReference type="GO" id="GO:0006355">
    <property type="term" value="P:regulation of DNA-templated transcription"/>
    <property type="evidence" value="ECO:0007669"/>
    <property type="project" value="InterPro"/>
</dbReference>
<gene>
    <name evidence="6" type="ORF">GKJPGBOP_05764</name>
</gene>
<dbReference type="SUPFAM" id="SSF46894">
    <property type="entry name" value="C-terminal effector domain of the bipartite response regulators"/>
    <property type="match status" value="1"/>
</dbReference>
<keyword evidence="2" id="KW-0238">DNA-binding</keyword>
<dbReference type="EMBL" id="BHZD01000001">
    <property type="protein sequence ID" value="GCD46018.1"/>
    <property type="molecule type" value="Genomic_DNA"/>
</dbReference>
<dbReference type="CDD" id="cd06170">
    <property type="entry name" value="LuxR_C_like"/>
    <property type="match status" value="1"/>
</dbReference>
<dbReference type="Pfam" id="PF00196">
    <property type="entry name" value="GerE"/>
    <property type="match status" value="1"/>
</dbReference>
<feature type="compositionally biased region" description="Polar residues" evidence="4">
    <location>
        <begin position="225"/>
        <end position="236"/>
    </location>
</feature>
<keyword evidence="1" id="KW-0805">Transcription regulation</keyword>
<keyword evidence="3" id="KW-0804">Transcription</keyword>
<proteinExistence type="predicted"/>
<feature type="region of interest" description="Disordered" evidence="4">
    <location>
        <begin position="216"/>
        <end position="270"/>
    </location>
</feature>
<reference evidence="6 7" key="1">
    <citation type="submission" date="2018-11" db="EMBL/GenBank/DDBJ databases">
        <title>Whole genome sequence of Streptomyces paromomycinus NBRC 15454(T).</title>
        <authorList>
            <person name="Komaki H."/>
            <person name="Tamura T."/>
        </authorList>
    </citation>
    <scope>NUCLEOTIDE SEQUENCE [LARGE SCALE GENOMIC DNA]</scope>
    <source>
        <strain evidence="6 7">NBRC 15454</strain>
    </source>
</reference>
<dbReference type="SUPFAM" id="SSF56801">
    <property type="entry name" value="Acetyl-CoA synthetase-like"/>
    <property type="match status" value="1"/>
</dbReference>
<evidence type="ECO:0000256" key="1">
    <source>
        <dbReference type="ARBA" id="ARBA00023015"/>
    </source>
</evidence>
<feature type="domain" description="HTH luxR-type" evidence="5">
    <location>
        <begin position="273"/>
        <end position="338"/>
    </location>
</feature>
<protein>
    <submittedName>
        <fullName evidence="6">Helix-turn-helix transcriptional regulator</fullName>
    </submittedName>
</protein>
<dbReference type="InterPro" id="IPR000792">
    <property type="entry name" value="Tscrpt_reg_LuxR_C"/>
</dbReference>
<sequence length="341" mass="36621">MESALAGRTRNSHPVSDSMRMCPTFDASLGELFAEQAARKPHITAVVDESSGTFLSYAEVDRMSDGIARALRAQRATAGERVCLAKESRMGKLLVLLGILKAGISVPARYAAIILWIGELVAGGRSRTLLLNRGVVLESSECTPACPVWGQRGREADRRSPRQDALRAARHLHVVDSAGRCQHIELVAPATAVSLTIRPQRPETRHPAVLMDLGQAAGPVPGSLPRSQGPTCTTHAPSARVPNPRRVPVPTPSSDRTGVQPQGRAPVPSHVSVPTRVCALTRAELAVARLVAEGKTNKEIADLLVLSVHTVGTHVRSSFAKLNVTNRVALAREIIFYDWAK</sequence>
<evidence type="ECO:0000313" key="6">
    <source>
        <dbReference type="EMBL" id="GCD46018.1"/>
    </source>
</evidence>
<dbReference type="InterPro" id="IPR036388">
    <property type="entry name" value="WH-like_DNA-bd_sf"/>
</dbReference>
<dbReference type="Pfam" id="PF00501">
    <property type="entry name" value="AMP-binding"/>
    <property type="match status" value="1"/>
</dbReference>
<dbReference type="PANTHER" id="PTHR44688:SF16">
    <property type="entry name" value="DNA-BINDING TRANSCRIPTIONAL ACTIVATOR DEVR_DOSR"/>
    <property type="match status" value="1"/>
</dbReference>
<dbReference type="PROSITE" id="PS50043">
    <property type="entry name" value="HTH_LUXR_2"/>
    <property type="match status" value="1"/>
</dbReference>
<dbReference type="PRINTS" id="PR00038">
    <property type="entry name" value="HTHLUXR"/>
</dbReference>
<dbReference type="SMART" id="SM00421">
    <property type="entry name" value="HTH_LUXR"/>
    <property type="match status" value="1"/>
</dbReference>
<name>A0A401W9N2_STREY</name>
<evidence type="ECO:0000259" key="5">
    <source>
        <dbReference type="PROSITE" id="PS50043"/>
    </source>
</evidence>
<organism evidence="6 7">
    <name type="scientific">Streptomyces paromomycinus</name>
    <name type="common">Streptomyces rimosus subsp. paromomycinus</name>
    <dbReference type="NCBI Taxonomy" id="92743"/>
    <lineage>
        <taxon>Bacteria</taxon>
        <taxon>Bacillati</taxon>
        <taxon>Actinomycetota</taxon>
        <taxon>Actinomycetes</taxon>
        <taxon>Kitasatosporales</taxon>
        <taxon>Streptomycetaceae</taxon>
        <taxon>Streptomyces</taxon>
    </lineage>
</organism>
<dbReference type="InterPro" id="IPR016032">
    <property type="entry name" value="Sig_transdc_resp-reg_C-effctor"/>
</dbReference>
<dbReference type="PROSITE" id="PS00622">
    <property type="entry name" value="HTH_LUXR_1"/>
    <property type="match status" value="1"/>
</dbReference>
<evidence type="ECO:0000256" key="3">
    <source>
        <dbReference type="ARBA" id="ARBA00023163"/>
    </source>
</evidence>
<dbReference type="GO" id="GO:0003677">
    <property type="term" value="F:DNA binding"/>
    <property type="evidence" value="ECO:0007669"/>
    <property type="project" value="UniProtKB-KW"/>
</dbReference>
<dbReference type="AlphaFoldDB" id="A0A401W9N2"/>
<dbReference type="Gene3D" id="3.40.50.980">
    <property type="match status" value="1"/>
</dbReference>
<dbReference type="InterPro" id="IPR000873">
    <property type="entry name" value="AMP-dep_synth/lig_dom"/>
</dbReference>
<dbReference type="PANTHER" id="PTHR44688">
    <property type="entry name" value="DNA-BINDING TRANSCRIPTIONAL ACTIVATOR DEVR_DOSR"/>
    <property type="match status" value="1"/>
</dbReference>
<dbReference type="Gene3D" id="1.10.10.10">
    <property type="entry name" value="Winged helix-like DNA-binding domain superfamily/Winged helix DNA-binding domain"/>
    <property type="match status" value="1"/>
</dbReference>
<evidence type="ECO:0000256" key="2">
    <source>
        <dbReference type="ARBA" id="ARBA00023125"/>
    </source>
</evidence>